<name>A0AAV2HZ23_LYMST</name>
<dbReference type="Proteomes" id="UP001497497">
    <property type="component" value="Unassembled WGS sequence"/>
</dbReference>
<evidence type="ECO:0000313" key="3">
    <source>
        <dbReference type="Proteomes" id="UP001497497"/>
    </source>
</evidence>
<sequence>MRPAMNKGPDRDLARKKCGKRNQHNQFFKLRTFSHELLPNPYKKNKNFDKLVQALGKLVVKIELTKKSRDRPREVYSNARGSFNSSGQIIFSKLMRSTRSRHCPCSDCKNTSKRRREKEYAIISIKTAAHAIFNEEEVKNATCTLNFDVIGARDLKLKGYKLDEERTSMEFDTSTFYCITHDLELAKSLIGTIYQLKRSHEKVFKRYPKKQDKNFVIVVSHPHGCVKHVSFGRLKSKSSVKDLDGRRTLIRLSYDAITCPASSGAPIYTISQRKIWYLPSHSSYVTRAEGNISESNVVWESMQD</sequence>
<feature type="region of interest" description="Disordered" evidence="1">
    <location>
        <begin position="1"/>
        <end position="21"/>
    </location>
</feature>
<dbReference type="AlphaFoldDB" id="A0AAV2HZ23"/>
<evidence type="ECO:0000313" key="2">
    <source>
        <dbReference type="EMBL" id="CAL1539552.1"/>
    </source>
</evidence>
<gene>
    <name evidence="2" type="ORF">GSLYS_00013285001</name>
</gene>
<accession>A0AAV2HZ23</accession>
<organism evidence="2 3">
    <name type="scientific">Lymnaea stagnalis</name>
    <name type="common">Great pond snail</name>
    <name type="synonym">Helix stagnalis</name>
    <dbReference type="NCBI Taxonomy" id="6523"/>
    <lineage>
        <taxon>Eukaryota</taxon>
        <taxon>Metazoa</taxon>
        <taxon>Spiralia</taxon>
        <taxon>Lophotrochozoa</taxon>
        <taxon>Mollusca</taxon>
        <taxon>Gastropoda</taxon>
        <taxon>Heterobranchia</taxon>
        <taxon>Euthyneura</taxon>
        <taxon>Panpulmonata</taxon>
        <taxon>Hygrophila</taxon>
        <taxon>Lymnaeoidea</taxon>
        <taxon>Lymnaeidae</taxon>
        <taxon>Lymnaea</taxon>
    </lineage>
</organism>
<proteinExistence type="predicted"/>
<comment type="caution">
    <text evidence="2">The sequence shown here is derived from an EMBL/GenBank/DDBJ whole genome shotgun (WGS) entry which is preliminary data.</text>
</comment>
<reference evidence="2 3" key="1">
    <citation type="submission" date="2024-04" db="EMBL/GenBank/DDBJ databases">
        <authorList>
            <consortium name="Genoscope - CEA"/>
            <person name="William W."/>
        </authorList>
    </citation>
    <scope>NUCLEOTIDE SEQUENCE [LARGE SCALE GENOMIC DNA]</scope>
</reference>
<evidence type="ECO:0000256" key="1">
    <source>
        <dbReference type="SAM" id="MobiDB-lite"/>
    </source>
</evidence>
<dbReference type="EMBL" id="CAXITT010000342">
    <property type="protein sequence ID" value="CAL1539552.1"/>
    <property type="molecule type" value="Genomic_DNA"/>
</dbReference>
<keyword evidence="3" id="KW-1185">Reference proteome</keyword>
<protein>
    <submittedName>
        <fullName evidence="2">Uncharacterized protein</fullName>
    </submittedName>
</protein>